<accession>A0A7R9ZRS2</accession>
<dbReference type="PANTHER" id="PTHR21649">
    <property type="entry name" value="CHLOROPHYLL A/B BINDING PROTEIN"/>
    <property type="match status" value="1"/>
</dbReference>
<keyword evidence="6" id="KW-0934">Plastid</keyword>
<dbReference type="EMBL" id="HBEF01022228">
    <property type="protein sequence ID" value="CAD8341629.1"/>
    <property type="molecule type" value="Transcribed_RNA"/>
</dbReference>
<feature type="binding site" evidence="9">
    <location>
        <position position="79"/>
    </location>
    <ligand>
        <name>chlorophyll a</name>
        <dbReference type="ChEBI" id="CHEBI:58416"/>
        <label>1</label>
    </ligand>
</feature>
<feature type="binding site" evidence="9">
    <location>
        <position position="76"/>
    </location>
    <ligand>
        <name>chlorophyll a</name>
        <dbReference type="ChEBI" id="CHEBI:58416"/>
        <label>1</label>
    </ligand>
</feature>
<dbReference type="Pfam" id="PF00504">
    <property type="entry name" value="Chloroa_b-bind"/>
    <property type="match status" value="1"/>
</dbReference>
<gene>
    <name evidence="11" type="ORF">CAUS1442_LOCUS13764</name>
</gene>
<feature type="binding site" evidence="9">
    <location>
        <position position="64"/>
    </location>
    <ligand>
        <name>chlorophyll a</name>
        <dbReference type="ChEBI" id="CHEBI:58416"/>
        <label>1</label>
    </ligand>
</feature>
<comment type="similarity">
    <text evidence="3">Belongs to the fucoxanthin chlorophyll protein family.</text>
</comment>
<evidence type="ECO:0000256" key="3">
    <source>
        <dbReference type="ARBA" id="ARBA00005933"/>
    </source>
</evidence>
<feature type="binding site" description="axial binding residue" evidence="9">
    <location>
        <position position="176"/>
    </location>
    <ligand>
        <name>chlorophyll b</name>
        <dbReference type="ChEBI" id="CHEBI:61721"/>
        <label>3</label>
    </ligand>
    <ligandPart>
        <name>Mg</name>
        <dbReference type="ChEBI" id="CHEBI:25107"/>
    </ligandPart>
</feature>
<keyword evidence="5" id="KW-0602">Photosynthesis</keyword>
<evidence type="ECO:0000256" key="1">
    <source>
        <dbReference type="ARBA" id="ARBA00004022"/>
    </source>
</evidence>
<evidence type="ECO:0000256" key="9">
    <source>
        <dbReference type="PIRSR" id="PIRSR601344-1"/>
    </source>
</evidence>
<protein>
    <recommendedName>
        <fullName evidence="12">Plastid light harvesting protein</fullName>
    </recommendedName>
</protein>
<evidence type="ECO:0000256" key="6">
    <source>
        <dbReference type="ARBA" id="ARBA00022640"/>
    </source>
</evidence>
<dbReference type="Gene3D" id="1.10.3460.10">
    <property type="entry name" value="Chlorophyll a/b binding protein domain"/>
    <property type="match status" value="1"/>
</dbReference>
<evidence type="ECO:0000256" key="2">
    <source>
        <dbReference type="ARBA" id="ARBA00004229"/>
    </source>
</evidence>
<feature type="binding site" evidence="9">
    <location>
        <position position="193"/>
    </location>
    <ligand>
        <name>chlorophyll a</name>
        <dbReference type="ChEBI" id="CHEBI:58416"/>
        <label>1</label>
    </ligand>
</feature>
<evidence type="ECO:0000256" key="10">
    <source>
        <dbReference type="SAM" id="SignalP"/>
    </source>
</evidence>
<comment type="subunit">
    <text evidence="8">The LHC complex of chromophytic algae is composed of fucoxanthin, chlorophyll A and C bound non-covalently by fucoxanthin chlorophyll proteins (FCPs). The ratio of the pigments in LHC; fucoxanthin: chlorophyll C: chlorophyll A; (0.6-1): (0.1-0.3): (1).</text>
</comment>
<dbReference type="AlphaFoldDB" id="A0A7R9ZRS2"/>
<dbReference type="SUPFAM" id="SSF103511">
    <property type="entry name" value="Chlorophyll a-b binding protein"/>
    <property type="match status" value="1"/>
</dbReference>
<feature type="binding site" description="axial binding residue" evidence="9">
    <location>
        <position position="81"/>
    </location>
    <ligand>
        <name>chlorophyll b</name>
        <dbReference type="ChEBI" id="CHEBI:61721"/>
        <label>1</label>
    </ligand>
    <ligandPart>
        <name>Mg</name>
        <dbReference type="ChEBI" id="CHEBI:25107"/>
    </ligandPart>
</feature>
<reference evidence="11" key="1">
    <citation type="submission" date="2021-01" db="EMBL/GenBank/DDBJ databases">
        <authorList>
            <person name="Corre E."/>
            <person name="Pelletier E."/>
            <person name="Niang G."/>
            <person name="Scheremetjew M."/>
            <person name="Finn R."/>
            <person name="Kale V."/>
            <person name="Holt S."/>
            <person name="Cochrane G."/>
            <person name="Meng A."/>
            <person name="Brown T."/>
            <person name="Cohen L."/>
        </authorList>
    </citation>
    <scope>NUCLEOTIDE SEQUENCE</scope>
    <source>
        <strain evidence="11">CCMP3328</strain>
    </source>
</reference>
<dbReference type="InterPro" id="IPR001344">
    <property type="entry name" value="Chloro_AB-bd_pln"/>
</dbReference>
<dbReference type="GO" id="GO:0009507">
    <property type="term" value="C:chloroplast"/>
    <property type="evidence" value="ECO:0007669"/>
    <property type="project" value="UniProtKB-SubCell"/>
</dbReference>
<feature type="binding site" description="axial binding residue" evidence="9">
    <location>
        <position position="141"/>
    </location>
    <ligand>
        <name>chlorophyll b</name>
        <dbReference type="ChEBI" id="CHEBI:61721"/>
        <label>1</label>
    </ligand>
    <ligandPart>
        <name>Mg</name>
        <dbReference type="ChEBI" id="CHEBI:25107"/>
    </ligandPart>
</feature>
<sequence>MMKLAVLASLIGAAAAFAPANTGASKATTALNVEKSPAVPFLPYPENLRGYVGDDIGFDPLGISNYISVDYLRESELKHGRICMLAIVGYAIVDAGVVVHPLGQGLSSAAAHTAMVENGVLGNMLVWIGAFEMVSWFAIAEMRQGSGREPGDFGFDPLNFTKNKTEEQINKLKYQELKNGRLAMMAFGGAVTQSVLYDTGFPYTN</sequence>
<evidence type="ECO:0008006" key="12">
    <source>
        <dbReference type="Google" id="ProtNLM"/>
    </source>
</evidence>
<keyword evidence="10" id="KW-0732">Signal</keyword>
<keyword evidence="9" id="KW-0148">Chlorophyll</keyword>
<dbReference type="GO" id="GO:0030076">
    <property type="term" value="C:light-harvesting complex"/>
    <property type="evidence" value="ECO:0007669"/>
    <property type="project" value="UniProtKB-KW"/>
</dbReference>
<keyword evidence="4" id="KW-0150">Chloroplast</keyword>
<feature type="binding site" evidence="9">
    <location>
        <position position="181"/>
    </location>
    <ligand>
        <name>chlorophyll a</name>
        <dbReference type="ChEBI" id="CHEBI:58416"/>
        <label>1</label>
    </ligand>
</feature>
<feature type="signal peptide" evidence="10">
    <location>
        <begin position="1"/>
        <end position="16"/>
    </location>
</feature>
<proteinExistence type="inferred from homology"/>
<evidence type="ECO:0000256" key="5">
    <source>
        <dbReference type="ARBA" id="ARBA00022531"/>
    </source>
</evidence>
<name>A0A7R9ZRS2_9STRA</name>
<feature type="binding site" evidence="9">
    <location>
        <position position="179"/>
    </location>
    <ligand>
        <name>chlorophyll a</name>
        <dbReference type="ChEBI" id="CHEBI:58416"/>
        <label>1</label>
    </ligand>
</feature>
<dbReference type="GO" id="GO:0016168">
    <property type="term" value="F:chlorophyll binding"/>
    <property type="evidence" value="ECO:0007669"/>
    <property type="project" value="UniProtKB-KW"/>
</dbReference>
<keyword evidence="7" id="KW-0437">Light-harvesting polypeptide</keyword>
<evidence type="ECO:0000256" key="8">
    <source>
        <dbReference type="ARBA" id="ARBA00044011"/>
    </source>
</evidence>
<feature type="chain" id="PRO_5031476495" description="Plastid light harvesting protein" evidence="10">
    <location>
        <begin position="17"/>
        <end position="205"/>
    </location>
</feature>
<evidence type="ECO:0000313" key="11">
    <source>
        <dbReference type="EMBL" id="CAD8341629.1"/>
    </source>
</evidence>
<comment type="function">
    <text evidence="1">The light-harvesting complex (LHC) functions as a light receptor, it captures and delivers excitation energy to photosystems with which it is closely associated. Energy is transferred from the carotenoid and chlorophyll C (or B) to chlorophyll A and the photosynthetic reaction centers where it is used to synthesize ATP and reducing power.</text>
</comment>
<evidence type="ECO:0000256" key="7">
    <source>
        <dbReference type="ARBA" id="ARBA00023243"/>
    </source>
</evidence>
<dbReference type="InterPro" id="IPR022796">
    <property type="entry name" value="Chloroa_b-bind"/>
</dbReference>
<organism evidence="11">
    <name type="scientific">Craspedostauros australis</name>
    <dbReference type="NCBI Taxonomy" id="1486917"/>
    <lineage>
        <taxon>Eukaryota</taxon>
        <taxon>Sar</taxon>
        <taxon>Stramenopiles</taxon>
        <taxon>Ochrophyta</taxon>
        <taxon>Bacillariophyta</taxon>
        <taxon>Bacillariophyceae</taxon>
        <taxon>Bacillariophycidae</taxon>
        <taxon>Naviculales</taxon>
        <taxon>Naviculaceae</taxon>
        <taxon>Craspedostauros</taxon>
    </lineage>
</organism>
<dbReference type="GO" id="GO:0009765">
    <property type="term" value="P:photosynthesis, light harvesting"/>
    <property type="evidence" value="ECO:0007669"/>
    <property type="project" value="InterPro"/>
</dbReference>
<comment type="subcellular location">
    <subcellularLocation>
        <location evidence="2">Plastid</location>
        <location evidence="2">Chloroplast</location>
    </subcellularLocation>
</comment>
<evidence type="ECO:0000256" key="4">
    <source>
        <dbReference type="ARBA" id="ARBA00022528"/>
    </source>
</evidence>
<dbReference type="GO" id="GO:0016020">
    <property type="term" value="C:membrane"/>
    <property type="evidence" value="ECO:0007669"/>
    <property type="project" value="InterPro"/>
</dbReference>
<keyword evidence="9" id="KW-0157">Chromophore</keyword>